<dbReference type="Pfam" id="PF20684">
    <property type="entry name" value="Fung_rhodopsin"/>
    <property type="match status" value="1"/>
</dbReference>
<dbReference type="InterPro" id="IPR049326">
    <property type="entry name" value="Rhodopsin_dom_fungi"/>
</dbReference>
<feature type="domain" description="Rhodopsin" evidence="8">
    <location>
        <begin position="28"/>
        <end position="223"/>
    </location>
</feature>
<feature type="transmembrane region" description="Helical" evidence="7">
    <location>
        <begin position="87"/>
        <end position="110"/>
    </location>
</feature>
<feature type="transmembrane region" description="Helical" evidence="7">
    <location>
        <begin position="210"/>
        <end position="227"/>
    </location>
</feature>
<dbReference type="Proteomes" id="UP001320420">
    <property type="component" value="Unassembled WGS sequence"/>
</dbReference>
<comment type="caution">
    <text evidence="9">The sequence shown here is derived from an EMBL/GenBank/DDBJ whole genome shotgun (WGS) entry which is preliminary data.</text>
</comment>
<reference evidence="9 10" key="1">
    <citation type="submission" date="2024-02" db="EMBL/GenBank/DDBJ databases">
        <title>De novo assembly and annotation of 12 fungi associated with fruit tree decline syndrome in Ontario, Canada.</title>
        <authorList>
            <person name="Sulman M."/>
            <person name="Ellouze W."/>
            <person name="Ilyukhin E."/>
        </authorList>
    </citation>
    <scope>NUCLEOTIDE SEQUENCE [LARGE SCALE GENOMIC DNA]</scope>
    <source>
        <strain evidence="9 10">M11/M66-122</strain>
    </source>
</reference>
<evidence type="ECO:0000256" key="5">
    <source>
        <dbReference type="ARBA" id="ARBA00038359"/>
    </source>
</evidence>
<gene>
    <name evidence="9" type="ORF">SLS62_001962</name>
</gene>
<keyword evidence="2 7" id="KW-0812">Transmembrane</keyword>
<sequence>MSPIADDAARTLAVLWTLTAVTFLFVLLRLYTRVKVVHAYGIDDHFFNAAFVFLLVYDILITTSSHYGFGRDVAEIPSLRDEVTARLLADTGQSVLVVGMVLAKTSLAFFLRRIAATRRQRVAIWAPVLVLAVLTPVVVIVSNALATVWVSCTPIEAAWNPSIVGGTCNLDLQGGLAIVAGGWTVIVDLWYAAVPWYLLWKLQMPRREKILIGSCMSFGVLIVPLIVWHGAEISVTMITIGIAVCQPVYRPWLLRVSRARSSSNGRYEEIEAAKRGRNNNANNDIGRRSPNDDQFAMRTIGGTPLVRDVVAGNSNSDSSTAGIISDGDNMSALAPPSKYRGVVSHAGGSDREERQQLEEGVEAHPQWPLHR</sequence>
<feature type="transmembrane region" description="Helical" evidence="7">
    <location>
        <begin position="12"/>
        <end position="34"/>
    </location>
</feature>
<dbReference type="AlphaFoldDB" id="A0AAN9YVK7"/>
<protein>
    <recommendedName>
        <fullName evidence="8">Rhodopsin domain-containing protein</fullName>
    </recommendedName>
</protein>
<keyword evidence="4 7" id="KW-0472">Membrane</keyword>
<evidence type="ECO:0000256" key="6">
    <source>
        <dbReference type="SAM" id="MobiDB-lite"/>
    </source>
</evidence>
<proteinExistence type="inferred from homology"/>
<accession>A0AAN9YVK7</accession>
<name>A0AAN9YVK7_9PEZI</name>
<dbReference type="EMBL" id="JAKJXP020000009">
    <property type="protein sequence ID" value="KAK7756019.1"/>
    <property type="molecule type" value="Genomic_DNA"/>
</dbReference>
<evidence type="ECO:0000259" key="8">
    <source>
        <dbReference type="Pfam" id="PF20684"/>
    </source>
</evidence>
<feature type="transmembrane region" description="Helical" evidence="7">
    <location>
        <begin position="176"/>
        <end position="198"/>
    </location>
</feature>
<evidence type="ECO:0000256" key="7">
    <source>
        <dbReference type="SAM" id="Phobius"/>
    </source>
</evidence>
<feature type="region of interest" description="Disordered" evidence="6">
    <location>
        <begin position="270"/>
        <end position="293"/>
    </location>
</feature>
<evidence type="ECO:0000313" key="10">
    <source>
        <dbReference type="Proteomes" id="UP001320420"/>
    </source>
</evidence>
<evidence type="ECO:0000256" key="4">
    <source>
        <dbReference type="ARBA" id="ARBA00023136"/>
    </source>
</evidence>
<dbReference type="PANTHER" id="PTHR33048">
    <property type="entry name" value="PTH11-LIKE INTEGRAL MEMBRANE PROTEIN (AFU_ORTHOLOGUE AFUA_5G11245)"/>
    <property type="match status" value="1"/>
</dbReference>
<dbReference type="GO" id="GO:0016020">
    <property type="term" value="C:membrane"/>
    <property type="evidence" value="ECO:0007669"/>
    <property type="project" value="UniProtKB-SubCell"/>
</dbReference>
<evidence type="ECO:0000256" key="1">
    <source>
        <dbReference type="ARBA" id="ARBA00004141"/>
    </source>
</evidence>
<dbReference type="PANTHER" id="PTHR33048:SF93">
    <property type="entry name" value="INTEGRAL MEMBRANE PROTEIN"/>
    <property type="match status" value="1"/>
</dbReference>
<feature type="region of interest" description="Disordered" evidence="6">
    <location>
        <begin position="316"/>
        <end position="371"/>
    </location>
</feature>
<comment type="subcellular location">
    <subcellularLocation>
        <location evidence="1">Membrane</location>
        <topology evidence="1">Multi-pass membrane protein</topology>
    </subcellularLocation>
</comment>
<comment type="similarity">
    <text evidence="5">Belongs to the SAT4 family.</text>
</comment>
<organism evidence="9 10">
    <name type="scientific">Diatrype stigma</name>
    <dbReference type="NCBI Taxonomy" id="117547"/>
    <lineage>
        <taxon>Eukaryota</taxon>
        <taxon>Fungi</taxon>
        <taxon>Dikarya</taxon>
        <taxon>Ascomycota</taxon>
        <taxon>Pezizomycotina</taxon>
        <taxon>Sordariomycetes</taxon>
        <taxon>Xylariomycetidae</taxon>
        <taxon>Xylariales</taxon>
        <taxon>Diatrypaceae</taxon>
        <taxon>Diatrype</taxon>
    </lineage>
</organism>
<evidence type="ECO:0000256" key="3">
    <source>
        <dbReference type="ARBA" id="ARBA00022989"/>
    </source>
</evidence>
<feature type="transmembrane region" description="Helical" evidence="7">
    <location>
        <begin position="46"/>
        <end position="67"/>
    </location>
</feature>
<evidence type="ECO:0000256" key="2">
    <source>
        <dbReference type="ARBA" id="ARBA00022692"/>
    </source>
</evidence>
<feature type="compositionally biased region" description="Basic and acidic residues" evidence="6">
    <location>
        <begin position="348"/>
        <end position="357"/>
    </location>
</feature>
<feature type="transmembrane region" description="Helical" evidence="7">
    <location>
        <begin position="122"/>
        <end position="141"/>
    </location>
</feature>
<evidence type="ECO:0000313" key="9">
    <source>
        <dbReference type="EMBL" id="KAK7756019.1"/>
    </source>
</evidence>
<keyword evidence="10" id="KW-1185">Reference proteome</keyword>
<dbReference type="InterPro" id="IPR052337">
    <property type="entry name" value="SAT4-like"/>
</dbReference>
<keyword evidence="3 7" id="KW-1133">Transmembrane helix</keyword>